<name>A0A840MU00_9PROT</name>
<evidence type="ECO:0000256" key="1">
    <source>
        <dbReference type="SAM" id="SignalP"/>
    </source>
</evidence>
<comment type="caution">
    <text evidence="3">The sequence shown here is derived from an EMBL/GenBank/DDBJ whole genome shotgun (WGS) entry which is preliminary data.</text>
</comment>
<keyword evidence="1" id="KW-0732">Signal</keyword>
<feature type="signal peptide" evidence="1">
    <location>
        <begin position="1"/>
        <end position="23"/>
    </location>
</feature>
<dbReference type="AlphaFoldDB" id="A0A840MU00"/>
<dbReference type="EMBL" id="JACHHY010000029">
    <property type="protein sequence ID" value="MBB5020272.1"/>
    <property type="molecule type" value="Genomic_DNA"/>
</dbReference>
<feature type="chain" id="PRO_5032735455" description="Ice-binding protein C-terminal domain-containing protein" evidence="1">
    <location>
        <begin position="24"/>
        <end position="251"/>
    </location>
</feature>
<dbReference type="Proteomes" id="UP000575898">
    <property type="component" value="Unassembled WGS sequence"/>
</dbReference>
<evidence type="ECO:0000259" key="2">
    <source>
        <dbReference type="Pfam" id="PF07589"/>
    </source>
</evidence>
<keyword evidence="4" id="KW-1185">Reference proteome</keyword>
<dbReference type="NCBIfam" id="TIGR02595">
    <property type="entry name" value="PEP_CTERM"/>
    <property type="match status" value="1"/>
</dbReference>
<accession>A0A840MU00</accession>
<proteinExistence type="predicted"/>
<evidence type="ECO:0000313" key="3">
    <source>
        <dbReference type="EMBL" id="MBB5020272.1"/>
    </source>
</evidence>
<evidence type="ECO:0000313" key="4">
    <source>
        <dbReference type="Proteomes" id="UP000575898"/>
    </source>
</evidence>
<reference evidence="3 4" key="1">
    <citation type="submission" date="2020-08" db="EMBL/GenBank/DDBJ databases">
        <title>Genomic Encyclopedia of Type Strains, Phase IV (KMG-IV): sequencing the most valuable type-strain genomes for metagenomic binning, comparative biology and taxonomic classification.</title>
        <authorList>
            <person name="Goeker M."/>
        </authorList>
    </citation>
    <scope>NUCLEOTIDE SEQUENCE [LARGE SCALE GENOMIC DNA]</scope>
    <source>
        <strain evidence="3 4">DSM 27165</strain>
    </source>
</reference>
<dbReference type="InterPro" id="IPR013424">
    <property type="entry name" value="Ice-binding_C"/>
</dbReference>
<dbReference type="Pfam" id="PF07589">
    <property type="entry name" value="PEP-CTERM"/>
    <property type="match status" value="1"/>
</dbReference>
<sequence length="251" mass="26020">MKTGKILSIAMALSVVTAAPAFAANMPVSWSFASASDSTYASSLTLTGANGAKIKARAYSSSQTDGSGALGGAWMKSWGSSGIGIANCTSGISCNETQAPNHSIDTQGKNDFLLLEFDDFYTVNDFKIGWSGRDYSSSYDSDIQLWSGPASGAAGLDLTGACISGCATTLASLGFTSTKVFNDVITDQSNPVTGLNKSRYLLVSGALNSGDNDYFKFKSVSGARGLVPEPESLALLGLGLAGLGLVRRRKR</sequence>
<gene>
    <name evidence="3" type="ORF">HNQ59_003590</name>
</gene>
<dbReference type="RefSeq" id="WP_184041676.1">
    <property type="nucleotide sequence ID" value="NZ_JACHHY010000029.1"/>
</dbReference>
<organism evidence="3 4">
    <name type="scientific">Chitinivorax tropicus</name>
    <dbReference type="NCBI Taxonomy" id="714531"/>
    <lineage>
        <taxon>Bacteria</taxon>
        <taxon>Pseudomonadati</taxon>
        <taxon>Pseudomonadota</taxon>
        <taxon>Betaproteobacteria</taxon>
        <taxon>Chitinivorax</taxon>
    </lineage>
</organism>
<feature type="domain" description="Ice-binding protein C-terminal" evidence="2">
    <location>
        <begin position="227"/>
        <end position="248"/>
    </location>
</feature>
<protein>
    <recommendedName>
        <fullName evidence="2">Ice-binding protein C-terminal domain-containing protein</fullName>
    </recommendedName>
</protein>